<dbReference type="EMBL" id="BGZI01000034">
    <property type="protein sequence ID" value="GBO90147.1"/>
    <property type="molecule type" value="Genomic_DNA"/>
</dbReference>
<evidence type="ECO:0000256" key="2">
    <source>
        <dbReference type="ARBA" id="ARBA00022692"/>
    </source>
</evidence>
<sequence>MSKFALLFIFLFTAGIFSALFITPVASVLVYQLVYFVNPDIRWWAASIPGIQYSFIASLLMLVVLTIRYKELSLQAEWKKQPVFKWMLALLLMYGFMINFAIVTEVHKAFTQDFAKRVIIIFAAYKLITSERALNACLWAYVAGATYIGYIAYVVGRNAQGRVEGIGMVDTGGDGNLTAAAMVPALIILTYMAWMGNKKIKALAVFCGAFIANGIVLINSRGAFLGVVAGTLFFLFYMIFSRYQRKGQRGTAILIVFIALAGTVYVTDDAFWTRMETLKNTEDGGESGSHRIDFWMATFDVLEDYPLGVGIQGFIELSPNYLPEHYFEGRNTGKATHSTWFQVLSEIGWLGLFFLLSLLISTFRLSRDTKRHLINSENYDAYFKVLALEGALLSFLVTASFIDRGRSEMLYWLILFIAIASNIYYLRSKDPEGRRLKRAT</sequence>
<feature type="transmembrane region" description="Helical" evidence="5">
    <location>
        <begin position="224"/>
        <end position="240"/>
    </location>
</feature>
<feature type="transmembrane region" description="Helical" evidence="5">
    <location>
        <begin position="86"/>
        <end position="102"/>
    </location>
</feature>
<evidence type="ECO:0000259" key="6">
    <source>
        <dbReference type="Pfam" id="PF04932"/>
    </source>
</evidence>
<evidence type="ECO:0000256" key="1">
    <source>
        <dbReference type="ARBA" id="ARBA00004141"/>
    </source>
</evidence>
<comment type="caution">
    <text evidence="7">The sequence shown here is derived from an EMBL/GenBank/DDBJ whole genome shotgun (WGS) entry which is preliminary data.</text>
</comment>
<evidence type="ECO:0000313" key="8">
    <source>
        <dbReference type="Proteomes" id="UP000387223"/>
    </source>
</evidence>
<dbReference type="InterPro" id="IPR051533">
    <property type="entry name" value="WaaL-like"/>
</dbReference>
<feature type="transmembrane region" description="Helical" evidence="5">
    <location>
        <begin position="136"/>
        <end position="155"/>
    </location>
</feature>
<proteinExistence type="predicted"/>
<feature type="transmembrane region" description="Helical" evidence="5">
    <location>
        <begin position="409"/>
        <end position="426"/>
    </location>
</feature>
<feature type="domain" description="O-antigen ligase-related" evidence="6">
    <location>
        <begin position="210"/>
        <end position="356"/>
    </location>
</feature>
<protein>
    <submittedName>
        <fullName evidence="7">Membrane protein</fullName>
    </submittedName>
</protein>
<feature type="transmembrane region" description="Helical" evidence="5">
    <location>
        <begin position="340"/>
        <end position="360"/>
    </location>
</feature>
<feature type="transmembrane region" description="Helical" evidence="5">
    <location>
        <begin position="43"/>
        <end position="65"/>
    </location>
</feature>
<dbReference type="RefSeq" id="WP_153637443.1">
    <property type="nucleotide sequence ID" value="NZ_BGZI01000034.1"/>
</dbReference>
<evidence type="ECO:0000256" key="3">
    <source>
        <dbReference type="ARBA" id="ARBA00022989"/>
    </source>
</evidence>
<name>A0A5M3Q4T1_9GAMM</name>
<feature type="transmembrane region" description="Helical" evidence="5">
    <location>
        <begin position="175"/>
        <end position="193"/>
    </location>
</feature>
<keyword evidence="4 5" id="KW-0472">Membrane</keyword>
<feature type="transmembrane region" description="Helical" evidence="5">
    <location>
        <begin position="381"/>
        <end position="403"/>
    </location>
</feature>
<dbReference type="GO" id="GO:0016020">
    <property type="term" value="C:membrane"/>
    <property type="evidence" value="ECO:0007669"/>
    <property type="project" value="UniProtKB-SubCell"/>
</dbReference>
<organism evidence="7 8">
    <name type="scientific">Marinobacter salsuginis</name>
    <dbReference type="NCBI Taxonomy" id="418719"/>
    <lineage>
        <taxon>Bacteria</taxon>
        <taxon>Pseudomonadati</taxon>
        <taxon>Pseudomonadota</taxon>
        <taxon>Gammaproteobacteria</taxon>
        <taxon>Pseudomonadales</taxon>
        <taxon>Marinobacteraceae</taxon>
        <taxon>Marinobacter</taxon>
    </lineage>
</organism>
<comment type="subcellular location">
    <subcellularLocation>
        <location evidence="1">Membrane</location>
        <topology evidence="1">Multi-pass membrane protein</topology>
    </subcellularLocation>
</comment>
<gene>
    <name evidence="7" type="ORF">MSSD14B_38150</name>
</gene>
<evidence type="ECO:0000256" key="4">
    <source>
        <dbReference type="ARBA" id="ARBA00023136"/>
    </source>
</evidence>
<keyword evidence="3 5" id="KW-1133">Transmembrane helix</keyword>
<feature type="transmembrane region" description="Helical" evidence="5">
    <location>
        <begin position="252"/>
        <end position="272"/>
    </location>
</feature>
<dbReference type="PANTHER" id="PTHR37422">
    <property type="entry name" value="TEICHURONIC ACID BIOSYNTHESIS PROTEIN TUAE"/>
    <property type="match status" value="1"/>
</dbReference>
<dbReference type="InterPro" id="IPR007016">
    <property type="entry name" value="O-antigen_ligase-rel_domated"/>
</dbReference>
<reference evidence="7 8" key="1">
    <citation type="journal article" date="2019" name="J. Gen. Appl. Microbiol.">
        <title>Aerobic degradation of cis-dichloroethene by the marine bacterium Marinobacter salsuginis strain 5N-3.</title>
        <authorList>
            <person name="Inoue Y."/>
            <person name="Fukunaga Y."/>
            <person name="Katsumata H."/>
            <person name="Ohji S."/>
            <person name="Hosoyama A."/>
            <person name="Mori K."/>
            <person name="Ando K."/>
        </authorList>
    </citation>
    <scope>NUCLEOTIDE SEQUENCE [LARGE SCALE GENOMIC DNA]</scope>
    <source>
        <strain evidence="7 8">NBRC 109114</strain>
    </source>
</reference>
<evidence type="ECO:0000313" key="7">
    <source>
        <dbReference type="EMBL" id="GBO90147.1"/>
    </source>
</evidence>
<dbReference type="Proteomes" id="UP000387223">
    <property type="component" value="Unassembled WGS sequence"/>
</dbReference>
<keyword evidence="2 5" id="KW-0812">Transmembrane</keyword>
<dbReference type="Pfam" id="PF04932">
    <property type="entry name" value="Wzy_C"/>
    <property type="match status" value="1"/>
</dbReference>
<dbReference type="AlphaFoldDB" id="A0A5M3Q4T1"/>
<accession>A0A5M3Q4T1</accession>
<dbReference type="PANTHER" id="PTHR37422:SF21">
    <property type="entry name" value="EXOQ-LIKE PROTEIN"/>
    <property type="match status" value="1"/>
</dbReference>
<evidence type="ECO:0000256" key="5">
    <source>
        <dbReference type="SAM" id="Phobius"/>
    </source>
</evidence>